<reference evidence="1 2" key="1">
    <citation type="submission" date="2020-04" db="EMBL/GenBank/DDBJ databases">
        <title>Genome sequencing of novel species.</title>
        <authorList>
            <person name="Heo J."/>
            <person name="Kim S.-J."/>
            <person name="Kim J.-S."/>
            <person name="Hong S.-B."/>
            <person name="Kwon S.-W."/>
        </authorList>
    </citation>
    <scope>NUCLEOTIDE SEQUENCE [LARGE SCALE GENOMIC DNA]</scope>
    <source>
        <strain evidence="1 2">F39-2</strain>
    </source>
</reference>
<proteinExistence type="predicted"/>
<protein>
    <submittedName>
        <fullName evidence="1">Ferritin-like domain-containing protein</fullName>
    </submittedName>
</protein>
<evidence type="ECO:0000313" key="1">
    <source>
        <dbReference type="EMBL" id="QJD97942.1"/>
    </source>
</evidence>
<gene>
    <name evidence="1" type="ORF">HH214_19695</name>
</gene>
<organism evidence="1 2">
    <name type="scientific">Mucilaginibacter robiniae</name>
    <dbReference type="NCBI Taxonomy" id="2728022"/>
    <lineage>
        <taxon>Bacteria</taxon>
        <taxon>Pseudomonadati</taxon>
        <taxon>Bacteroidota</taxon>
        <taxon>Sphingobacteriia</taxon>
        <taxon>Sphingobacteriales</taxon>
        <taxon>Sphingobacteriaceae</taxon>
        <taxon>Mucilaginibacter</taxon>
    </lineage>
</organism>
<sequence>MDFLNLLNDIQTADPEFADRISPRRSAIKNITSFGSKVAVASLPFAISALFKKAYGQSLSSSVVSVLNFALTAEYLESSFYNKYLSYSYIPSANAAGLALLKTDETNHVNFLKSVLGSSAIAAPSWDFSGGSGSGNGPFASVETSYDTFLALAQTFEDNGVRAYKGQATALMGTNTVLTAALNIHSVEARHASYLRRLRQLRGVSVKPWITGVTSGITGLNAAGTAAVASIYSGEDNVSQGGADITKLPAISGTVAVNAATEAFDEPLTMAQVLPVIALFKKP</sequence>
<dbReference type="Proteomes" id="UP000503278">
    <property type="component" value="Chromosome"/>
</dbReference>
<dbReference type="SUPFAM" id="SSF47240">
    <property type="entry name" value="Ferritin-like"/>
    <property type="match status" value="1"/>
</dbReference>
<dbReference type="Pfam" id="PF13668">
    <property type="entry name" value="Ferritin_2"/>
    <property type="match status" value="1"/>
</dbReference>
<dbReference type="InterPro" id="IPR009078">
    <property type="entry name" value="Ferritin-like_SF"/>
</dbReference>
<dbReference type="KEGG" id="mrob:HH214_19695"/>
<dbReference type="EMBL" id="CP051682">
    <property type="protein sequence ID" value="QJD97942.1"/>
    <property type="molecule type" value="Genomic_DNA"/>
</dbReference>
<accession>A0A7L5E3L3</accession>
<evidence type="ECO:0000313" key="2">
    <source>
        <dbReference type="Proteomes" id="UP000503278"/>
    </source>
</evidence>
<dbReference type="RefSeq" id="WP_169610564.1">
    <property type="nucleotide sequence ID" value="NZ_CP051682.1"/>
</dbReference>
<name>A0A7L5E3L3_9SPHI</name>
<keyword evidence="2" id="KW-1185">Reference proteome</keyword>
<dbReference type="AlphaFoldDB" id="A0A7L5E3L3"/>